<feature type="transmembrane region" description="Helical" evidence="2">
    <location>
        <begin position="271"/>
        <end position="294"/>
    </location>
</feature>
<feature type="transmembrane region" description="Helical" evidence="2">
    <location>
        <begin position="587"/>
        <end position="605"/>
    </location>
</feature>
<accession>A0A2U2CDB1</accession>
<gene>
    <name evidence="4" type="ORF">C4N9_08585</name>
</gene>
<feature type="region of interest" description="Disordered" evidence="1">
    <location>
        <begin position="19"/>
        <end position="74"/>
    </location>
</feature>
<sequence length="728" mass="77377">MPISPRKWPRFWARSRRSSCAKRRRPSSRRCAPSRPRSSRRCRVTSSAIRANTRSPQTTPPRQAGTPSRARPLSERDATLVDSIFAGFALIAQWPTPLYLLGGVLLGIWLGAVPGLGGVTGLVLVLPFTFSMEPAQAFALLLGMFAPITTADTLSSVLLGTPGTAGSQSTVLDGYPLAQKGHAERALGAAYTVSAFGGVVGGLMLLLFLPISMPLIMLLGTPDFFLLALLGLLMVGSVSGNSLAKGLGAAAIGLLLSQVGFPVSSPSPRYWFGQVSLMDGVPLVPLVLGLFGIAEMLRLSLRDSAISAVPRETAQGGGLMDGIRDAFRHRWLAIRCALLGTYMGLLPGIGNAVADWIAYGHAVQSAKDKSQFGKGDIRGVIAPESTNNAVIGAALIPTLTLGIPGTGAMAILLGALLIHGLTPGRAMITEHLDLTVSMVWTIILANLVAAGLLMAWGRQFARAAFISGHLIVPAVLMFLFMGAWLYAADLASWYMLLGFGVLGWLMGQAGWPRPPLVLGFVLGSIMEQSAVLAIQSYAPADFLARPQTLFLLGCVLVFMVYSFWSARRMAVTASDNPAQEGAARNPWLSAGFGAALIVLFGWALIEALDWSLFARTMPMIVTVGGLVTCTLALIADLRRGLRGGETLPAVDAPVRTAVFFGLLLAMVLAAWWVGQIAAMVGFVVAYLLLVGRLRPLWGVALYAVGAGCVLYFLYGEVLNVRFLRAHLW</sequence>
<dbReference type="OrthoDB" id="9791872at2"/>
<keyword evidence="5" id="KW-1185">Reference proteome</keyword>
<dbReference type="InterPro" id="IPR002823">
    <property type="entry name" value="DUF112_TM"/>
</dbReference>
<evidence type="ECO:0000256" key="2">
    <source>
        <dbReference type="SAM" id="Phobius"/>
    </source>
</evidence>
<dbReference type="PANTHER" id="PTHR35342">
    <property type="entry name" value="TRICARBOXYLIC TRANSPORT PROTEIN"/>
    <property type="match status" value="1"/>
</dbReference>
<evidence type="ECO:0000313" key="5">
    <source>
        <dbReference type="Proteomes" id="UP000244940"/>
    </source>
</evidence>
<feature type="transmembrane region" description="Helical" evidence="2">
    <location>
        <begin position="549"/>
        <end position="566"/>
    </location>
</feature>
<reference evidence="4 5" key="1">
    <citation type="submission" date="2018-05" db="EMBL/GenBank/DDBJ databases">
        <title>Pararhodobacter marina sp. nov., isolated from deep-sea water of the Indian Ocean.</title>
        <authorList>
            <person name="Lai Q.Sr."/>
            <person name="Liu X."/>
            <person name="Shao Z."/>
        </authorList>
    </citation>
    <scope>NUCLEOTIDE SEQUENCE [LARGE SCALE GENOMIC DNA]</scope>
    <source>
        <strain evidence="4 5">CIC4N-9</strain>
    </source>
</reference>
<feature type="transmembrane region" description="Helical" evidence="2">
    <location>
        <begin position="491"/>
        <end position="509"/>
    </location>
</feature>
<feature type="transmembrane region" description="Helical" evidence="2">
    <location>
        <begin position="658"/>
        <end position="689"/>
    </location>
</feature>
<feature type="compositionally biased region" description="Polar residues" evidence="1">
    <location>
        <begin position="44"/>
        <end position="61"/>
    </location>
</feature>
<feature type="transmembrane region" description="Helical" evidence="2">
    <location>
        <begin position="695"/>
        <end position="714"/>
    </location>
</feature>
<feature type="transmembrane region" description="Helical" evidence="2">
    <location>
        <begin position="189"/>
        <end position="209"/>
    </location>
</feature>
<evidence type="ECO:0000313" key="4">
    <source>
        <dbReference type="EMBL" id="PWE29784.1"/>
    </source>
</evidence>
<dbReference type="Proteomes" id="UP000244940">
    <property type="component" value="Unassembled WGS sequence"/>
</dbReference>
<organism evidence="4 5">
    <name type="scientific">Pararhodobacter marinus</name>
    <dbReference type="NCBI Taxonomy" id="2184063"/>
    <lineage>
        <taxon>Bacteria</taxon>
        <taxon>Pseudomonadati</taxon>
        <taxon>Pseudomonadota</taxon>
        <taxon>Alphaproteobacteria</taxon>
        <taxon>Rhodobacterales</taxon>
        <taxon>Paracoccaceae</taxon>
        <taxon>Pararhodobacter</taxon>
    </lineage>
</organism>
<keyword evidence="2" id="KW-0812">Transmembrane</keyword>
<feature type="transmembrane region" description="Helical" evidence="2">
    <location>
        <begin position="394"/>
        <end position="418"/>
    </location>
</feature>
<protein>
    <recommendedName>
        <fullName evidence="3">DUF112 domain-containing protein</fullName>
    </recommendedName>
</protein>
<keyword evidence="2" id="KW-0472">Membrane</keyword>
<feature type="transmembrane region" description="Helical" evidence="2">
    <location>
        <begin position="215"/>
        <end position="235"/>
    </location>
</feature>
<feature type="transmembrane region" description="Helical" evidence="2">
    <location>
        <begin position="438"/>
        <end position="456"/>
    </location>
</feature>
<feature type="domain" description="DUF112" evidence="3">
    <location>
        <begin position="98"/>
        <end position="518"/>
    </location>
</feature>
<dbReference type="EMBL" id="QEYD01000004">
    <property type="protein sequence ID" value="PWE29784.1"/>
    <property type="molecule type" value="Genomic_DNA"/>
</dbReference>
<feature type="transmembrane region" description="Helical" evidence="2">
    <location>
        <begin position="100"/>
        <end position="126"/>
    </location>
</feature>
<feature type="transmembrane region" description="Helical" evidence="2">
    <location>
        <begin position="463"/>
        <end position="485"/>
    </location>
</feature>
<proteinExistence type="predicted"/>
<comment type="caution">
    <text evidence="4">The sequence shown here is derived from an EMBL/GenBank/DDBJ whole genome shotgun (WGS) entry which is preliminary data.</text>
</comment>
<evidence type="ECO:0000256" key="1">
    <source>
        <dbReference type="SAM" id="MobiDB-lite"/>
    </source>
</evidence>
<dbReference type="AlphaFoldDB" id="A0A2U2CDB1"/>
<evidence type="ECO:0000259" key="3">
    <source>
        <dbReference type="Pfam" id="PF01970"/>
    </source>
</evidence>
<dbReference type="Pfam" id="PF01970">
    <property type="entry name" value="TctA"/>
    <property type="match status" value="1"/>
</dbReference>
<keyword evidence="2" id="KW-1133">Transmembrane helix</keyword>
<dbReference type="PANTHER" id="PTHR35342:SF5">
    <property type="entry name" value="TRICARBOXYLIC TRANSPORT PROTEIN"/>
    <property type="match status" value="1"/>
</dbReference>
<feature type="transmembrane region" description="Helical" evidence="2">
    <location>
        <begin position="617"/>
        <end position="637"/>
    </location>
</feature>
<name>A0A2U2CDB1_9RHOB</name>
<feature type="compositionally biased region" description="Basic residues" evidence="1">
    <location>
        <begin position="19"/>
        <end position="28"/>
    </location>
</feature>